<keyword evidence="1" id="KW-0812">Transmembrane</keyword>
<dbReference type="Proteomes" id="UP001546774">
    <property type="component" value="Unassembled WGS sequence"/>
</dbReference>
<evidence type="ECO:0000313" key="2">
    <source>
        <dbReference type="EMBL" id="MEQ2554607.1"/>
    </source>
</evidence>
<reference evidence="2" key="1">
    <citation type="submission" date="2024-03" db="EMBL/GenBank/DDBJ databases">
        <title>Human intestinal bacterial collection.</title>
        <authorList>
            <person name="Pauvert C."/>
            <person name="Hitch T.C.A."/>
            <person name="Clavel T."/>
        </authorList>
    </citation>
    <scope>NUCLEOTIDE SEQUENCE [LARGE SCALE GENOMIC DNA]</scope>
    <source>
        <strain evidence="2">CLA-AA-H89B</strain>
    </source>
</reference>
<evidence type="ECO:0000256" key="1">
    <source>
        <dbReference type="SAM" id="Phobius"/>
    </source>
</evidence>
<organism evidence="2 3">
    <name type="scientific">Lachnospira intestinalis</name>
    <dbReference type="NCBI Taxonomy" id="3133158"/>
    <lineage>
        <taxon>Bacteria</taxon>
        <taxon>Bacillati</taxon>
        <taxon>Bacillota</taxon>
        <taxon>Clostridia</taxon>
        <taxon>Lachnospirales</taxon>
        <taxon>Lachnospiraceae</taxon>
        <taxon>Lachnospira</taxon>
    </lineage>
</organism>
<comment type="caution">
    <text evidence="2">The sequence shown here is derived from an EMBL/GenBank/DDBJ whole genome shotgun (WGS) entry which is preliminary data.</text>
</comment>
<evidence type="ECO:0000313" key="3">
    <source>
        <dbReference type="Proteomes" id="UP001546774"/>
    </source>
</evidence>
<keyword evidence="3" id="KW-1185">Reference proteome</keyword>
<keyword evidence="1" id="KW-0472">Membrane</keyword>
<dbReference type="EMBL" id="JBBMFS010000004">
    <property type="protein sequence ID" value="MEQ2554607.1"/>
    <property type="molecule type" value="Genomic_DNA"/>
</dbReference>
<gene>
    <name evidence="2" type="ORF">WMO37_06170</name>
</gene>
<name>A0ABV1H4H6_9FIRM</name>
<sequence length="260" mass="30498">MIRCNNCGADIEETQTQCPYCHAMQYEASEKEYMNHLYKMNDTMDGLDENANRYIRNRIICHAVITLAAVAAALLVGTAWGYTKYRSYYNSASERREIAEGMAWYDENVPQINEAYEQGNFADISEVTADSYKNKILQQWKHYNILYIYKYAYSDTLRYDDKIAQGTPLESYEFENLYRSCMEYMNMLEDTDGYMYRYYKSCDAQEKEIISTWTQHVKAVLTDTIGQSEADYAADYQALYGNGDVSNYNMFREKAQKYEK</sequence>
<protein>
    <submittedName>
        <fullName evidence="2">Zinc ribbon domain-containing protein</fullName>
    </submittedName>
</protein>
<proteinExistence type="predicted"/>
<accession>A0ABV1H4H6</accession>
<keyword evidence="1" id="KW-1133">Transmembrane helix</keyword>
<feature type="transmembrane region" description="Helical" evidence="1">
    <location>
        <begin position="59"/>
        <end position="82"/>
    </location>
</feature>